<accession>A0A6J1C0L1</accession>
<reference evidence="9" key="1">
    <citation type="submission" date="2025-08" db="UniProtKB">
        <authorList>
            <consortium name="RefSeq"/>
        </authorList>
    </citation>
    <scope>IDENTIFICATION</scope>
    <source>
        <strain evidence="9">OHB3-1</strain>
    </source>
</reference>
<dbReference type="RefSeq" id="XP_022134792.1">
    <property type="nucleotide sequence ID" value="XM_022279100.1"/>
</dbReference>
<sequence length="457" mass="50776">MVTLLLSLHHLLPFLTSAFYLSTAVISSTDVTTKPSRLVTKLIHRNSYLHPLYDPNETVEDRSKREETSSTERFAYLESKIKELNSVGGNEARANLIPFNQGSGFLVNFSIGQPPVTQLAVVDTGSSLLWVQCLPCVNCFRQSGSWFDPLKSWSFKILDCDFPGHNYVRGYKCNDFHQAEYKLRYLGGDTSEGILAKESLLFETPDEGKIRKANLTFGCGHMNTKTNRDDTYNGVFGLGGYPHITMATQLGNKFSYCIGDITDPLYAHNHLFLGHGAFIEGDSTPLQIIFGHYYVSLEGISVGSKRLKIDPNAFQMTSDGRGGVLIDSGMTYTKLTNGGFELLFDEIADLMKGVLERIPTRRKFEGLCYKGVVGRDLVGLPPVTFHFAGGADLVLESGSLFRQHGGDRFCLAVLPSNSEMMNLSVIGVLAQQNYNVGFDLEQMKVFFRRIDCQLLGD</sequence>
<proteinExistence type="inferred from homology"/>
<dbReference type="InterPro" id="IPR034161">
    <property type="entry name" value="Pepsin-like_plant"/>
</dbReference>
<dbReference type="InterPro" id="IPR021109">
    <property type="entry name" value="Peptidase_aspartic_dom_sf"/>
</dbReference>
<keyword evidence="8" id="KW-1185">Reference proteome</keyword>
<evidence type="ECO:0000256" key="3">
    <source>
        <dbReference type="ARBA" id="ARBA00022750"/>
    </source>
</evidence>
<protein>
    <submittedName>
        <fullName evidence="9">Probable aspartic protease At2g35615</fullName>
    </submittedName>
</protein>
<evidence type="ECO:0000256" key="1">
    <source>
        <dbReference type="ARBA" id="ARBA00007447"/>
    </source>
</evidence>
<dbReference type="KEGG" id="mcha:111006977"/>
<gene>
    <name evidence="9" type="primary">LOC111006977</name>
</gene>
<dbReference type="PROSITE" id="PS51767">
    <property type="entry name" value="PEPTIDASE_A1"/>
    <property type="match status" value="1"/>
</dbReference>
<keyword evidence="3" id="KW-0064">Aspartyl protease</keyword>
<dbReference type="CDD" id="cd05476">
    <property type="entry name" value="pepsin_A_like_plant"/>
    <property type="match status" value="1"/>
</dbReference>
<dbReference type="Pfam" id="PF14541">
    <property type="entry name" value="TAXi_C"/>
    <property type="match status" value="1"/>
</dbReference>
<dbReference type="InterPro" id="IPR051708">
    <property type="entry name" value="Plant_Aspart_Prot_A1"/>
</dbReference>
<feature type="domain" description="Peptidase A1" evidence="7">
    <location>
        <begin position="105"/>
        <end position="448"/>
    </location>
</feature>
<evidence type="ECO:0000313" key="9">
    <source>
        <dbReference type="RefSeq" id="XP_022134792.1"/>
    </source>
</evidence>
<feature type="chain" id="PRO_5026848483" evidence="6">
    <location>
        <begin position="19"/>
        <end position="457"/>
    </location>
</feature>
<dbReference type="Proteomes" id="UP000504603">
    <property type="component" value="Unplaced"/>
</dbReference>
<dbReference type="Gene3D" id="2.40.70.10">
    <property type="entry name" value="Acid Proteases"/>
    <property type="match status" value="2"/>
</dbReference>
<keyword evidence="5" id="KW-0325">Glycoprotein</keyword>
<dbReference type="PANTHER" id="PTHR47967">
    <property type="entry name" value="OS07G0603500 PROTEIN-RELATED"/>
    <property type="match status" value="1"/>
</dbReference>
<comment type="similarity">
    <text evidence="1">Belongs to the peptidase A1 family.</text>
</comment>
<dbReference type="AlphaFoldDB" id="A0A6J1C0L1"/>
<dbReference type="FunFam" id="2.40.70.10:FF:000033">
    <property type="entry name" value="Aspartyl protease family protein"/>
    <property type="match status" value="1"/>
</dbReference>
<evidence type="ECO:0000256" key="5">
    <source>
        <dbReference type="ARBA" id="ARBA00023180"/>
    </source>
</evidence>
<keyword evidence="4" id="KW-0378">Hydrolase</keyword>
<dbReference type="PANTHER" id="PTHR47967:SF14">
    <property type="entry name" value="EUKARYOTIC ASPARTYL PROTEASE FAMILY PROTEIN"/>
    <property type="match status" value="1"/>
</dbReference>
<feature type="signal peptide" evidence="6">
    <location>
        <begin position="1"/>
        <end position="18"/>
    </location>
</feature>
<evidence type="ECO:0000256" key="2">
    <source>
        <dbReference type="ARBA" id="ARBA00022670"/>
    </source>
</evidence>
<evidence type="ECO:0000313" key="8">
    <source>
        <dbReference type="Proteomes" id="UP000504603"/>
    </source>
</evidence>
<evidence type="ECO:0000256" key="6">
    <source>
        <dbReference type="SAM" id="SignalP"/>
    </source>
</evidence>
<dbReference type="GO" id="GO:0006508">
    <property type="term" value="P:proteolysis"/>
    <property type="evidence" value="ECO:0007669"/>
    <property type="project" value="UniProtKB-KW"/>
</dbReference>
<dbReference type="InterPro" id="IPR032861">
    <property type="entry name" value="TAXi_N"/>
</dbReference>
<dbReference type="GO" id="GO:0005576">
    <property type="term" value="C:extracellular region"/>
    <property type="evidence" value="ECO:0007669"/>
    <property type="project" value="TreeGrafter"/>
</dbReference>
<dbReference type="InterPro" id="IPR033121">
    <property type="entry name" value="PEPTIDASE_A1"/>
</dbReference>
<dbReference type="InterPro" id="IPR032799">
    <property type="entry name" value="TAXi_C"/>
</dbReference>
<evidence type="ECO:0000259" key="7">
    <source>
        <dbReference type="PROSITE" id="PS51767"/>
    </source>
</evidence>
<dbReference type="GeneID" id="111006977"/>
<keyword evidence="2 9" id="KW-0645">Protease</keyword>
<dbReference type="SUPFAM" id="SSF50630">
    <property type="entry name" value="Acid proteases"/>
    <property type="match status" value="1"/>
</dbReference>
<evidence type="ECO:0000256" key="4">
    <source>
        <dbReference type="ARBA" id="ARBA00022801"/>
    </source>
</evidence>
<dbReference type="OrthoDB" id="2747330at2759"/>
<dbReference type="Pfam" id="PF14543">
    <property type="entry name" value="TAXi_N"/>
    <property type="match status" value="1"/>
</dbReference>
<keyword evidence="6" id="KW-0732">Signal</keyword>
<dbReference type="GO" id="GO:0004190">
    <property type="term" value="F:aspartic-type endopeptidase activity"/>
    <property type="evidence" value="ECO:0007669"/>
    <property type="project" value="UniProtKB-KW"/>
</dbReference>
<name>A0A6J1C0L1_MOMCH</name>
<organism evidence="8 9">
    <name type="scientific">Momordica charantia</name>
    <name type="common">Bitter gourd</name>
    <name type="synonym">Balsam pear</name>
    <dbReference type="NCBI Taxonomy" id="3673"/>
    <lineage>
        <taxon>Eukaryota</taxon>
        <taxon>Viridiplantae</taxon>
        <taxon>Streptophyta</taxon>
        <taxon>Embryophyta</taxon>
        <taxon>Tracheophyta</taxon>
        <taxon>Spermatophyta</taxon>
        <taxon>Magnoliopsida</taxon>
        <taxon>eudicotyledons</taxon>
        <taxon>Gunneridae</taxon>
        <taxon>Pentapetalae</taxon>
        <taxon>rosids</taxon>
        <taxon>fabids</taxon>
        <taxon>Cucurbitales</taxon>
        <taxon>Cucurbitaceae</taxon>
        <taxon>Momordiceae</taxon>
        <taxon>Momordica</taxon>
    </lineage>
</organism>